<name>A0ACC2L321_PERAE</name>
<organism evidence="1 2">
    <name type="scientific">Persea americana</name>
    <name type="common">Avocado</name>
    <dbReference type="NCBI Taxonomy" id="3435"/>
    <lineage>
        <taxon>Eukaryota</taxon>
        <taxon>Viridiplantae</taxon>
        <taxon>Streptophyta</taxon>
        <taxon>Embryophyta</taxon>
        <taxon>Tracheophyta</taxon>
        <taxon>Spermatophyta</taxon>
        <taxon>Magnoliopsida</taxon>
        <taxon>Magnoliidae</taxon>
        <taxon>Laurales</taxon>
        <taxon>Lauraceae</taxon>
        <taxon>Persea</taxon>
    </lineage>
</organism>
<sequence length="186" mass="20617">MQFRSCRGRRRRLGRPYTWMGVGWKTPLALSFLGTSSGKRISLKFFMEARRLRPRRECATACGWCRWISGEMADSGGRLPANSEGLGVGDSVGEIAVGHEGSAVGEVIDHLLLLLDELLGRADFGLGGFDEEAGLLFGKARQSESERGGSPPQRIGRIWREAPPRRWGRSFWTYMALHLATGVYST</sequence>
<protein>
    <submittedName>
        <fullName evidence="1">Uncharacterized protein</fullName>
    </submittedName>
</protein>
<keyword evidence="2" id="KW-1185">Reference proteome</keyword>
<evidence type="ECO:0000313" key="1">
    <source>
        <dbReference type="EMBL" id="KAJ8627434.1"/>
    </source>
</evidence>
<proteinExistence type="predicted"/>
<accession>A0ACC2L321</accession>
<evidence type="ECO:0000313" key="2">
    <source>
        <dbReference type="Proteomes" id="UP001234297"/>
    </source>
</evidence>
<dbReference type="EMBL" id="CM056814">
    <property type="protein sequence ID" value="KAJ8627434.1"/>
    <property type="molecule type" value="Genomic_DNA"/>
</dbReference>
<gene>
    <name evidence="1" type="ORF">MRB53_020741</name>
</gene>
<dbReference type="Proteomes" id="UP001234297">
    <property type="component" value="Chromosome 6"/>
</dbReference>
<reference evidence="1 2" key="1">
    <citation type="journal article" date="2022" name="Hortic Res">
        <title>A haplotype resolved chromosomal level avocado genome allows analysis of novel avocado genes.</title>
        <authorList>
            <person name="Nath O."/>
            <person name="Fletcher S.J."/>
            <person name="Hayward A."/>
            <person name="Shaw L.M."/>
            <person name="Masouleh A.K."/>
            <person name="Furtado A."/>
            <person name="Henry R.J."/>
            <person name="Mitter N."/>
        </authorList>
    </citation>
    <scope>NUCLEOTIDE SEQUENCE [LARGE SCALE GENOMIC DNA]</scope>
    <source>
        <strain evidence="2">cv. Hass</strain>
    </source>
</reference>
<comment type="caution">
    <text evidence="1">The sequence shown here is derived from an EMBL/GenBank/DDBJ whole genome shotgun (WGS) entry which is preliminary data.</text>
</comment>